<protein>
    <submittedName>
        <fullName evidence="1">Uncharacterized protein</fullName>
    </submittedName>
</protein>
<evidence type="ECO:0000313" key="2">
    <source>
        <dbReference type="Proteomes" id="UP001497516"/>
    </source>
</evidence>
<dbReference type="EMBL" id="OZ034813">
    <property type="protein sequence ID" value="CAL1352743.1"/>
    <property type="molecule type" value="Genomic_DNA"/>
</dbReference>
<name>A0AAV2C8A3_9ROSI</name>
<accession>A0AAV2C8A3</accession>
<sequence>MLEACPGHSPSPYLFSSLEALCHQGDQSSATGSCLQQQCHSSVGSLRAQDSLNPGAAQLETAETMNWKTIQESGSHSKRVRFP</sequence>
<dbReference type="AlphaFoldDB" id="A0AAV2C8A3"/>
<gene>
    <name evidence="1" type="ORF">LTRI10_LOCUS687</name>
</gene>
<evidence type="ECO:0000313" key="1">
    <source>
        <dbReference type="EMBL" id="CAL1352743.1"/>
    </source>
</evidence>
<reference evidence="1 2" key="1">
    <citation type="submission" date="2024-04" db="EMBL/GenBank/DDBJ databases">
        <authorList>
            <person name="Fracassetti M."/>
        </authorList>
    </citation>
    <scope>NUCLEOTIDE SEQUENCE [LARGE SCALE GENOMIC DNA]</scope>
</reference>
<proteinExistence type="predicted"/>
<dbReference type="Proteomes" id="UP001497516">
    <property type="component" value="Chromosome 1"/>
</dbReference>
<keyword evidence="2" id="KW-1185">Reference proteome</keyword>
<organism evidence="1 2">
    <name type="scientific">Linum trigynum</name>
    <dbReference type="NCBI Taxonomy" id="586398"/>
    <lineage>
        <taxon>Eukaryota</taxon>
        <taxon>Viridiplantae</taxon>
        <taxon>Streptophyta</taxon>
        <taxon>Embryophyta</taxon>
        <taxon>Tracheophyta</taxon>
        <taxon>Spermatophyta</taxon>
        <taxon>Magnoliopsida</taxon>
        <taxon>eudicotyledons</taxon>
        <taxon>Gunneridae</taxon>
        <taxon>Pentapetalae</taxon>
        <taxon>rosids</taxon>
        <taxon>fabids</taxon>
        <taxon>Malpighiales</taxon>
        <taxon>Linaceae</taxon>
        <taxon>Linum</taxon>
    </lineage>
</organism>